<accession>A0A175VV22</accession>
<dbReference type="AlphaFoldDB" id="A0A175VV22"/>
<proteinExistence type="predicted"/>
<protein>
    <submittedName>
        <fullName evidence="2">Uncharacterized protein</fullName>
    </submittedName>
</protein>
<keyword evidence="3" id="KW-1185">Reference proteome</keyword>
<dbReference type="OrthoDB" id="5397330at2759"/>
<evidence type="ECO:0000313" key="2">
    <source>
        <dbReference type="EMBL" id="KXX75378.1"/>
    </source>
</evidence>
<feature type="region of interest" description="Disordered" evidence="1">
    <location>
        <begin position="1"/>
        <end position="37"/>
    </location>
</feature>
<feature type="region of interest" description="Disordered" evidence="1">
    <location>
        <begin position="138"/>
        <end position="258"/>
    </location>
</feature>
<evidence type="ECO:0000313" key="3">
    <source>
        <dbReference type="Proteomes" id="UP000078237"/>
    </source>
</evidence>
<reference evidence="2 3" key="1">
    <citation type="journal article" date="2016" name="Genome Announc.">
        <title>Genome Sequence of Madurella mycetomatis mm55, Isolated from a Human Mycetoma Case in Sudan.</title>
        <authorList>
            <person name="Smit S."/>
            <person name="Derks M.F."/>
            <person name="Bervoets S."/>
            <person name="Fahal A."/>
            <person name="van Leeuwen W."/>
            <person name="van Belkum A."/>
            <person name="van de Sande W.W."/>
        </authorList>
    </citation>
    <scope>NUCLEOTIDE SEQUENCE [LARGE SCALE GENOMIC DNA]</scope>
    <source>
        <strain evidence="3">mm55</strain>
    </source>
</reference>
<dbReference type="STRING" id="100816.A0A175VV22"/>
<sequence length="281" mass="30437">MPIRNPFARRPGAITIQDENQRPGSAAGKTDVESPGFEKVDTVGSMASAAFSIRSRRSQDTGEYKMSVVNDSGVYLPPSPIEKEAAWPKRYLSRTSSDRSSVSASGEIEHFPISRESFDSYRRSFDICAKSPIIQPVDSILPPRQSLDSKRFPGAAPRSTLSLEQQRLRQWQLEREPPTPEERFEDVGLNDSSENKQQPQKKRGFFAKFGGDAAPASPTAPHDQTSASGSGGGTAVSRFLPLSGRKRDQGGSGQGAELGAIPVIMVSAGLDKALQSQEIQS</sequence>
<dbReference type="EMBL" id="LCTW02000275">
    <property type="protein sequence ID" value="KXX75378.1"/>
    <property type="molecule type" value="Genomic_DNA"/>
</dbReference>
<gene>
    <name evidence="2" type="ORF">MMYC01_207498</name>
</gene>
<dbReference type="Proteomes" id="UP000078237">
    <property type="component" value="Unassembled WGS sequence"/>
</dbReference>
<organism evidence="2 3">
    <name type="scientific">Madurella mycetomatis</name>
    <dbReference type="NCBI Taxonomy" id="100816"/>
    <lineage>
        <taxon>Eukaryota</taxon>
        <taxon>Fungi</taxon>
        <taxon>Dikarya</taxon>
        <taxon>Ascomycota</taxon>
        <taxon>Pezizomycotina</taxon>
        <taxon>Sordariomycetes</taxon>
        <taxon>Sordariomycetidae</taxon>
        <taxon>Sordariales</taxon>
        <taxon>Sordariales incertae sedis</taxon>
        <taxon>Madurella</taxon>
    </lineage>
</organism>
<comment type="caution">
    <text evidence="2">The sequence shown here is derived from an EMBL/GenBank/DDBJ whole genome shotgun (WGS) entry which is preliminary data.</text>
</comment>
<evidence type="ECO:0000256" key="1">
    <source>
        <dbReference type="SAM" id="MobiDB-lite"/>
    </source>
</evidence>
<feature type="compositionally biased region" description="Basic and acidic residues" evidence="1">
    <location>
        <begin position="172"/>
        <end position="186"/>
    </location>
</feature>
<name>A0A175VV22_9PEZI</name>
<dbReference type="VEuPathDB" id="FungiDB:MMYC01_207498"/>